<feature type="binding site" evidence="2">
    <location>
        <position position="230"/>
    </location>
    <ligand>
        <name>Mg(2+)</name>
        <dbReference type="ChEBI" id="CHEBI:18420"/>
    </ligand>
</feature>
<feature type="binding site" evidence="2">
    <location>
        <position position="47"/>
    </location>
    <ligand>
        <name>Mg(2+)</name>
        <dbReference type="ChEBI" id="CHEBI:18420"/>
    </ligand>
</feature>
<keyword evidence="1 2" id="KW-0808">Transferase</keyword>
<comment type="cofactor">
    <cofactor evidence="2">
        <name>Mg(2+)</name>
        <dbReference type="ChEBI" id="CHEBI:18420"/>
    </cofactor>
    <text evidence="2">Binds 2 magnesium ions per subunit.</text>
</comment>
<dbReference type="GO" id="GO:0000287">
    <property type="term" value="F:magnesium ion binding"/>
    <property type="evidence" value="ECO:0007669"/>
    <property type="project" value="UniProtKB-UniRule"/>
</dbReference>
<evidence type="ECO:0000256" key="2">
    <source>
        <dbReference type="HAMAP-Rule" id="MF_01139"/>
    </source>
</evidence>
<feature type="binding site" evidence="2">
    <location>
        <position position="96"/>
    </location>
    <ligand>
        <name>substrate</name>
    </ligand>
</feature>
<feature type="active site" description="Proton acceptor" evidence="2">
    <location>
        <position position="95"/>
    </location>
</feature>
<keyword evidence="2" id="KW-0479">Metal-binding</keyword>
<feature type="binding site" evidence="2">
    <location>
        <position position="64"/>
    </location>
    <ligand>
        <name>substrate</name>
    </ligand>
</feature>
<feature type="binding site" evidence="2">
    <location>
        <position position="52"/>
    </location>
    <ligand>
        <name>substrate</name>
    </ligand>
</feature>
<dbReference type="InterPro" id="IPR018520">
    <property type="entry name" value="UPP_synth-like_CS"/>
</dbReference>
<dbReference type="NCBIfam" id="TIGR00055">
    <property type="entry name" value="uppS"/>
    <property type="match status" value="1"/>
</dbReference>
<gene>
    <name evidence="4" type="ORF">AVDCRST_MAG49-760</name>
</gene>
<dbReference type="HAMAP" id="MF_01139">
    <property type="entry name" value="ISPT"/>
    <property type="match status" value="1"/>
</dbReference>
<feature type="binding site" evidence="2">
    <location>
        <position position="60"/>
    </location>
    <ligand>
        <name>substrate</name>
    </ligand>
</feature>
<dbReference type="PROSITE" id="PS01066">
    <property type="entry name" value="UPP_SYNTHASE"/>
    <property type="match status" value="1"/>
</dbReference>
<sequence>MDSPTHNALPDAASTPTPTSSARLTAPLDQPEIGPPAVPTHVAVIMDGNGRWAKRRGLARIEGHERGTDNIRRITYAAAELGVRYLTLWAFSTENWRRPTAEVDGILRILGEVLAREVEELHRQGAQLRHIGSLEGLPTGTRQAVLDAIELTKDNERLVLTLAFNYGGRQEMVRAVREMLAAGLDPETIDENTIAAHLDTRDLPDPDLIIRTSGEHRMSNFLIWQAAYAELFFTPVLWPDFGPDDLRAALADYAQRERRFGHITAAVAPGR</sequence>
<dbReference type="Gene3D" id="3.40.1180.10">
    <property type="entry name" value="Decaprenyl diphosphate synthase-like"/>
    <property type="match status" value="1"/>
</dbReference>
<keyword evidence="2" id="KW-0460">Magnesium</keyword>
<dbReference type="CDD" id="cd00475">
    <property type="entry name" value="Cis_IPPS"/>
    <property type="match status" value="1"/>
</dbReference>
<dbReference type="GO" id="GO:0005829">
    <property type="term" value="C:cytosol"/>
    <property type="evidence" value="ECO:0007669"/>
    <property type="project" value="TreeGrafter"/>
</dbReference>
<organism evidence="4">
    <name type="scientific">uncultured Thermomicrobiales bacterium</name>
    <dbReference type="NCBI Taxonomy" id="1645740"/>
    <lineage>
        <taxon>Bacteria</taxon>
        <taxon>Pseudomonadati</taxon>
        <taxon>Thermomicrobiota</taxon>
        <taxon>Thermomicrobia</taxon>
        <taxon>Thermomicrobiales</taxon>
        <taxon>environmental samples</taxon>
    </lineage>
</organism>
<protein>
    <recommendedName>
        <fullName evidence="2">Isoprenyl transferase</fullName>
        <ecNumber evidence="2">2.5.1.-</ecNumber>
    </recommendedName>
</protein>
<comment type="subunit">
    <text evidence="2">Homodimer.</text>
</comment>
<dbReference type="EC" id="2.5.1.-" evidence="2"/>
<feature type="active site" evidence="2">
    <location>
        <position position="47"/>
    </location>
</feature>
<comment type="function">
    <text evidence="2">Catalyzes the condensation of isopentenyl diphosphate (IPP) with allylic pyrophosphates generating different type of terpenoids.</text>
</comment>
<dbReference type="InterPro" id="IPR001441">
    <property type="entry name" value="UPP_synth-like"/>
</dbReference>
<dbReference type="GO" id="GO:0030145">
    <property type="term" value="F:manganese ion binding"/>
    <property type="evidence" value="ECO:0007669"/>
    <property type="project" value="TreeGrafter"/>
</dbReference>
<accession>A0A6J4U660</accession>
<feature type="binding site" evidence="2">
    <location>
        <position position="211"/>
    </location>
    <ligand>
        <name>substrate</name>
    </ligand>
</feature>
<proteinExistence type="inferred from homology"/>
<dbReference type="GO" id="GO:0016094">
    <property type="term" value="P:polyprenol biosynthetic process"/>
    <property type="evidence" value="ECO:0007669"/>
    <property type="project" value="TreeGrafter"/>
</dbReference>
<feature type="region of interest" description="Disordered" evidence="3">
    <location>
        <begin position="1"/>
        <end position="37"/>
    </location>
</feature>
<evidence type="ECO:0000313" key="4">
    <source>
        <dbReference type="EMBL" id="CAA9540083.1"/>
    </source>
</evidence>
<dbReference type="Pfam" id="PF01255">
    <property type="entry name" value="Prenyltransf"/>
    <property type="match status" value="1"/>
</dbReference>
<dbReference type="PANTHER" id="PTHR10291">
    <property type="entry name" value="DEHYDRODOLICHYL DIPHOSPHATE SYNTHASE FAMILY MEMBER"/>
    <property type="match status" value="1"/>
</dbReference>
<evidence type="ECO:0000256" key="1">
    <source>
        <dbReference type="ARBA" id="ARBA00022679"/>
    </source>
</evidence>
<dbReference type="SUPFAM" id="SSF64005">
    <property type="entry name" value="Undecaprenyl diphosphate synthase"/>
    <property type="match status" value="1"/>
</dbReference>
<dbReference type="PANTHER" id="PTHR10291:SF0">
    <property type="entry name" value="DEHYDRODOLICHYL DIPHOSPHATE SYNTHASE 2"/>
    <property type="match status" value="1"/>
</dbReference>
<evidence type="ECO:0000256" key="3">
    <source>
        <dbReference type="SAM" id="MobiDB-lite"/>
    </source>
</evidence>
<name>A0A6J4U660_9BACT</name>
<feature type="binding site" evidence="2">
    <location>
        <begin position="92"/>
        <end position="94"/>
    </location>
    <ligand>
        <name>substrate</name>
    </ligand>
</feature>
<dbReference type="EMBL" id="CADCWG010000048">
    <property type="protein sequence ID" value="CAA9540083.1"/>
    <property type="molecule type" value="Genomic_DNA"/>
</dbReference>
<dbReference type="AlphaFoldDB" id="A0A6J4U660"/>
<dbReference type="NCBIfam" id="NF011405">
    <property type="entry name" value="PRK14830.1"/>
    <property type="match status" value="1"/>
</dbReference>
<feature type="binding site" evidence="2">
    <location>
        <position position="98"/>
    </location>
    <ligand>
        <name>substrate</name>
    </ligand>
</feature>
<dbReference type="GO" id="GO:0008834">
    <property type="term" value="F:ditrans,polycis-undecaprenyl-diphosphate synthase [(2E,6E)-farnesyl-diphosphate specific] activity"/>
    <property type="evidence" value="ECO:0007669"/>
    <property type="project" value="TreeGrafter"/>
</dbReference>
<reference evidence="4" key="1">
    <citation type="submission" date="2020-02" db="EMBL/GenBank/DDBJ databases">
        <authorList>
            <person name="Meier V. D."/>
        </authorList>
    </citation>
    <scope>NUCLEOTIDE SEQUENCE</scope>
    <source>
        <strain evidence="4">AVDCRST_MAG49</strain>
    </source>
</reference>
<dbReference type="FunFam" id="3.40.1180.10:FF:000001">
    <property type="entry name" value="(2E,6E)-farnesyl-diphosphate-specific ditrans,polycis-undecaprenyl-diphosphate synthase"/>
    <property type="match status" value="1"/>
</dbReference>
<dbReference type="InterPro" id="IPR036424">
    <property type="entry name" value="UPP_synth-like_sf"/>
</dbReference>
<comment type="similarity">
    <text evidence="2">Belongs to the UPP synthase family.</text>
</comment>
<feature type="compositionally biased region" description="Polar residues" evidence="3">
    <location>
        <begin position="14"/>
        <end position="23"/>
    </location>
</feature>
<feature type="binding site" evidence="2">
    <location>
        <begin position="217"/>
        <end position="219"/>
    </location>
    <ligand>
        <name>substrate</name>
    </ligand>
</feature>
<feature type="binding site" evidence="2">
    <location>
        <begin position="48"/>
        <end position="51"/>
    </location>
    <ligand>
        <name>substrate</name>
    </ligand>
</feature>